<accession>A0A162QHU2</accession>
<gene>
    <name evidence="1" type="ORF">MGALLINA_05770</name>
</gene>
<evidence type="ECO:0000313" key="1">
    <source>
        <dbReference type="EMBL" id="OAB48690.1"/>
    </source>
</evidence>
<keyword evidence="2" id="KW-1185">Reference proteome</keyword>
<dbReference type="PATRIC" id="fig|29557.3.peg.584"/>
<dbReference type="STRING" id="29557.MGALLINA_05770"/>
<organism evidence="1 2">
    <name type="scientific">Mycoplasmopsis gallinarum</name>
    <dbReference type="NCBI Taxonomy" id="29557"/>
    <lineage>
        <taxon>Bacteria</taxon>
        <taxon>Bacillati</taxon>
        <taxon>Mycoplasmatota</taxon>
        <taxon>Mycoplasmoidales</taxon>
        <taxon>Metamycoplasmataceae</taxon>
        <taxon>Mycoplasmopsis</taxon>
    </lineage>
</organism>
<comment type="caution">
    <text evidence="1">The sequence shown here is derived from an EMBL/GenBank/DDBJ whole genome shotgun (WGS) entry which is preliminary data.</text>
</comment>
<dbReference type="EMBL" id="LVLH01000048">
    <property type="protein sequence ID" value="OAB48690.1"/>
    <property type="molecule type" value="Genomic_DNA"/>
</dbReference>
<dbReference type="OrthoDB" id="399352at2"/>
<sequence>MIEDFAKKCGSKEEEGAPAVVGQLKVSNDLLDFSALAQTNKKAKAKEEITEDNANLTPRERAILARINKKKEVK</sequence>
<dbReference type="Proteomes" id="UP000076983">
    <property type="component" value="Unassembled WGS sequence"/>
</dbReference>
<dbReference type="AlphaFoldDB" id="A0A162QHU2"/>
<protein>
    <submittedName>
        <fullName evidence="1">Uncharacterized protein</fullName>
    </submittedName>
</protein>
<dbReference type="RefSeq" id="WP_027332935.1">
    <property type="nucleotide sequence ID" value="NZ_LVLH01000048.1"/>
</dbReference>
<evidence type="ECO:0000313" key="2">
    <source>
        <dbReference type="Proteomes" id="UP000076983"/>
    </source>
</evidence>
<reference evidence="1 2" key="1">
    <citation type="submission" date="2016-03" db="EMBL/GenBank/DDBJ databases">
        <title>Genome sequence of Mycoplasma gallinarum strain Mgn_IPT.</title>
        <authorList>
            <person name="Yacoub E."/>
            <person name="Sirand-Pugnet P."/>
            <person name="Barre A."/>
            <person name="Maurier F."/>
            <person name="Blanchard A."/>
            <person name="Ben Abdelmoumen B.M."/>
        </authorList>
    </citation>
    <scope>NUCLEOTIDE SEQUENCE [LARGE SCALE GENOMIC DNA]</scope>
    <source>
        <strain evidence="1 2">Mgn_IPT</strain>
    </source>
</reference>
<name>A0A162QHU2_9BACT</name>
<proteinExistence type="predicted"/>